<comment type="caution">
    <text evidence="1">The sequence shown here is derived from an EMBL/GenBank/DDBJ whole genome shotgun (WGS) entry which is preliminary data.</text>
</comment>
<gene>
    <name evidence="1" type="ORF">ACKQTC_00335</name>
</gene>
<keyword evidence="2" id="KW-1185">Reference proteome</keyword>
<accession>A0ABW9GXG4</accession>
<proteinExistence type="predicted"/>
<dbReference type="SUPFAM" id="SSF50475">
    <property type="entry name" value="FMN-binding split barrel"/>
    <property type="match status" value="1"/>
</dbReference>
<dbReference type="Proteomes" id="UP001631949">
    <property type="component" value="Unassembled WGS sequence"/>
</dbReference>
<dbReference type="InterPro" id="IPR012349">
    <property type="entry name" value="Split_barrel_FMN-bd"/>
</dbReference>
<dbReference type="RefSeq" id="WP_408976464.1">
    <property type="nucleotide sequence ID" value="NZ_JBJUVG010000001.1"/>
</dbReference>
<dbReference type="Pfam" id="PF12900">
    <property type="entry name" value="Pyridox_ox_2"/>
    <property type="match status" value="1"/>
</dbReference>
<dbReference type="PANTHER" id="PTHR34071">
    <property type="entry name" value="5-NITROIMIDAZOLE ANTIBIOTICS RESISTANCE PROTEIN, NIMA-FAMILY-RELATED PROTEIN-RELATED"/>
    <property type="match status" value="1"/>
</dbReference>
<reference evidence="1 2" key="1">
    <citation type="journal article" date="2016" name="Int. J. Syst. Evol. Microbiol.">
        <title>Peptococcus simiae sp. nov., isolated from rhesus macaque faeces and emended description of the genus Peptococcus.</title>
        <authorList>
            <person name="Shkoporov A.N."/>
            <person name="Efimov B.A."/>
            <person name="Kondova I."/>
            <person name="Ouwerling B."/>
            <person name="Chaplin A.V."/>
            <person name="Shcherbakova V.A."/>
            <person name="Langermans J.A.M."/>
        </authorList>
    </citation>
    <scope>NUCLEOTIDE SEQUENCE [LARGE SCALE GENOMIC DNA]</scope>
    <source>
        <strain evidence="1 2">M108</strain>
    </source>
</reference>
<protein>
    <submittedName>
        <fullName evidence="1">Pyridoxamine 5'-phosphate oxidase family protein</fullName>
    </submittedName>
</protein>
<dbReference type="EMBL" id="JBJUVG010000001">
    <property type="protein sequence ID" value="MFM9412833.1"/>
    <property type="molecule type" value="Genomic_DNA"/>
</dbReference>
<sequence>MAKYHRIKYTEARVFERLPTASYGILSLIDAQGRPYGVPLNYVYVAGRQALYFHAAKSGRKIDAIRAHNRAHFTVVLNESVMPEFFVTNYDALMLEGTVRVVEDEDERLMAITALCDQLAAGEARRDEVIAGSLPRTAIVRFDIEAVSGKANRDR</sequence>
<dbReference type="Gene3D" id="2.30.110.10">
    <property type="entry name" value="Electron Transport, Fmn-binding Protein, Chain A"/>
    <property type="match status" value="1"/>
</dbReference>
<evidence type="ECO:0000313" key="2">
    <source>
        <dbReference type="Proteomes" id="UP001631949"/>
    </source>
</evidence>
<dbReference type="PANTHER" id="PTHR34071:SF2">
    <property type="entry name" value="FLAVIN-NUCLEOTIDE-BINDING PROTEIN"/>
    <property type="match status" value="1"/>
</dbReference>
<dbReference type="InterPro" id="IPR024747">
    <property type="entry name" value="Pyridox_Oxase-rel"/>
</dbReference>
<evidence type="ECO:0000313" key="1">
    <source>
        <dbReference type="EMBL" id="MFM9412833.1"/>
    </source>
</evidence>
<organism evidence="1 2">
    <name type="scientific">Peptococcus simiae</name>
    <dbReference type="NCBI Taxonomy" id="1643805"/>
    <lineage>
        <taxon>Bacteria</taxon>
        <taxon>Bacillati</taxon>
        <taxon>Bacillota</taxon>
        <taxon>Clostridia</taxon>
        <taxon>Eubacteriales</taxon>
        <taxon>Peptococcaceae</taxon>
        <taxon>Peptococcus</taxon>
    </lineage>
</organism>
<name>A0ABW9GXG4_9FIRM</name>